<keyword evidence="2" id="KW-1185">Reference proteome</keyword>
<evidence type="ECO:0000313" key="2">
    <source>
        <dbReference type="Proteomes" id="UP001177021"/>
    </source>
</evidence>
<organism evidence="1 2">
    <name type="scientific">Trifolium pratense</name>
    <name type="common">Red clover</name>
    <dbReference type="NCBI Taxonomy" id="57577"/>
    <lineage>
        <taxon>Eukaryota</taxon>
        <taxon>Viridiplantae</taxon>
        <taxon>Streptophyta</taxon>
        <taxon>Embryophyta</taxon>
        <taxon>Tracheophyta</taxon>
        <taxon>Spermatophyta</taxon>
        <taxon>Magnoliopsida</taxon>
        <taxon>eudicotyledons</taxon>
        <taxon>Gunneridae</taxon>
        <taxon>Pentapetalae</taxon>
        <taxon>rosids</taxon>
        <taxon>fabids</taxon>
        <taxon>Fabales</taxon>
        <taxon>Fabaceae</taxon>
        <taxon>Papilionoideae</taxon>
        <taxon>50 kb inversion clade</taxon>
        <taxon>NPAAA clade</taxon>
        <taxon>Hologalegina</taxon>
        <taxon>IRL clade</taxon>
        <taxon>Trifolieae</taxon>
        <taxon>Trifolium</taxon>
    </lineage>
</organism>
<protein>
    <submittedName>
        <fullName evidence="1">Uncharacterized protein</fullName>
    </submittedName>
</protein>
<accession>A0ACB0J2C5</accession>
<gene>
    <name evidence="1" type="ORF">MILVUS5_LOCUS8440</name>
</gene>
<name>A0ACB0J2C5_TRIPR</name>
<proteinExistence type="predicted"/>
<dbReference type="EMBL" id="CASHSV030000013">
    <property type="protein sequence ID" value="CAJ2638203.1"/>
    <property type="molecule type" value="Genomic_DNA"/>
</dbReference>
<comment type="caution">
    <text evidence="1">The sequence shown here is derived from an EMBL/GenBank/DDBJ whole genome shotgun (WGS) entry which is preliminary data.</text>
</comment>
<evidence type="ECO:0000313" key="1">
    <source>
        <dbReference type="EMBL" id="CAJ2638203.1"/>
    </source>
</evidence>
<dbReference type="Proteomes" id="UP001177021">
    <property type="component" value="Unassembled WGS sequence"/>
</dbReference>
<reference evidence="1" key="1">
    <citation type="submission" date="2023-10" db="EMBL/GenBank/DDBJ databases">
        <authorList>
            <person name="Rodriguez Cubillos JULIANA M."/>
            <person name="De Vega J."/>
        </authorList>
    </citation>
    <scope>NUCLEOTIDE SEQUENCE</scope>
</reference>
<sequence>MLNSLRRKFEVLEMKDAETITGYFARVMTVANKMRSNGEVMSDSKVVQKILRTLTEKFTCVVVSIEESKDTEEMSIDELQSSLVVHEQKFKRVNRDGEQALKVESSRGRGGYRGRGRGRGRQSFTKDTMECFKCHKLRHFQYECPEWNKETNYAELDDDEELLLMALVEENEAKRNDAWFLDSGCSNHMCGDKGLFLNMVEGHKHFVKCGNNSRMSVSGKGSVRLVFNGTSFLVQDVYYVLQLRNNLLSVRQQQEKDLTILIKNGMCNIYHPNKGLIAYTNMSANRMFILFNKSSNITTHVEECPHTSSELTYLWHQRYGHLNYKGLKTLKTKKMVRGLPQLEVSSVTCAHCFTGKQHRNPIPKKSEWRARKVLELIHADICGPIEPVSNSGKRYLLCFIDDYSRKGWVYFLFEKSEALECFKIFKSQVEKEAEESITCLRTDRGGEFNSLNFKTFCEKEGIKRQLTTAYTPHQNGVAERKNRTVMNMVRCMLSAKRVPKLFWAEAAKWTFYLLNQCPTHAVKNITPQEAWSGVKPSVQHLRVWGCIAHVHIPEA</sequence>